<name>A0A5A7QK12_STRAF</name>
<keyword evidence="1" id="KW-0808">Transferase</keyword>
<sequence length="197" mass="21870">MSPAWPLLVDDAEVAEDGSFATFGSGGQWTWSAERADCRRRRRFDGTRLRRWRQLDRADESDVEARAVELRTPDRRSRWSAAPKKLQKVMTDRARLVYYMSFYFPAVGRLAEGRGRRGRAEGHFLSLPSGITVSVAGGYASASTLPDDSLRPCTAPFNFSISDDGNSPTSALPTAPKFANRLAATVIRQGVDRLQPC</sequence>
<reference evidence="2" key="1">
    <citation type="journal article" date="2019" name="Curr. Biol.">
        <title>Genome Sequence of Striga asiatica Provides Insight into the Evolution of Plant Parasitism.</title>
        <authorList>
            <person name="Yoshida S."/>
            <person name="Kim S."/>
            <person name="Wafula E.K."/>
            <person name="Tanskanen J."/>
            <person name="Kim Y.M."/>
            <person name="Honaas L."/>
            <person name="Yang Z."/>
            <person name="Spallek T."/>
            <person name="Conn C.E."/>
            <person name="Ichihashi Y."/>
            <person name="Cheong K."/>
            <person name="Cui S."/>
            <person name="Der J.P."/>
            <person name="Gundlach H."/>
            <person name="Jiao Y."/>
            <person name="Hori C."/>
            <person name="Ishida J.K."/>
            <person name="Kasahara H."/>
            <person name="Kiba T."/>
            <person name="Kim M.S."/>
            <person name="Koo N."/>
            <person name="Laohavisit A."/>
            <person name="Lee Y.H."/>
            <person name="Lumba S."/>
            <person name="McCourt P."/>
            <person name="Mortimer J.C."/>
            <person name="Mutuku J.M."/>
            <person name="Nomura T."/>
            <person name="Sasaki-Sekimoto Y."/>
            <person name="Seto Y."/>
            <person name="Wang Y."/>
            <person name="Wakatake T."/>
            <person name="Sakakibara H."/>
            <person name="Demura T."/>
            <person name="Yamaguchi S."/>
            <person name="Yoneyama K."/>
            <person name="Manabe R.I."/>
            <person name="Nelson D.C."/>
            <person name="Schulman A.H."/>
            <person name="Timko M.P."/>
            <person name="dePamphilis C.W."/>
            <person name="Choi D."/>
            <person name="Shirasu K."/>
        </authorList>
    </citation>
    <scope>NUCLEOTIDE SEQUENCE [LARGE SCALE GENOMIC DNA]</scope>
    <source>
        <strain evidence="2">cv. UVA1</strain>
    </source>
</reference>
<accession>A0A5A7QK12</accession>
<evidence type="ECO:0000313" key="1">
    <source>
        <dbReference type="EMBL" id="GER45715.1"/>
    </source>
</evidence>
<proteinExistence type="predicted"/>
<comment type="caution">
    <text evidence="1">The sequence shown here is derived from an EMBL/GenBank/DDBJ whole genome shotgun (WGS) entry which is preliminary data.</text>
</comment>
<dbReference type="GO" id="GO:0016740">
    <property type="term" value="F:transferase activity"/>
    <property type="evidence" value="ECO:0007669"/>
    <property type="project" value="UniProtKB-KW"/>
</dbReference>
<dbReference type="Proteomes" id="UP000325081">
    <property type="component" value="Unassembled WGS sequence"/>
</dbReference>
<gene>
    <name evidence="1" type="ORF">STAS_22691</name>
</gene>
<dbReference type="AlphaFoldDB" id="A0A5A7QK12"/>
<organism evidence="1 2">
    <name type="scientific">Striga asiatica</name>
    <name type="common">Asiatic witchweed</name>
    <name type="synonym">Buchnera asiatica</name>
    <dbReference type="NCBI Taxonomy" id="4170"/>
    <lineage>
        <taxon>Eukaryota</taxon>
        <taxon>Viridiplantae</taxon>
        <taxon>Streptophyta</taxon>
        <taxon>Embryophyta</taxon>
        <taxon>Tracheophyta</taxon>
        <taxon>Spermatophyta</taxon>
        <taxon>Magnoliopsida</taxon>
        <taxon>eudicotyledons</taxon>
        <taxon>Gunneridae</taxon>
        <taxon>Pentapetalae</taxon>
        <taxon>asterids</taxon>
        <taxon>lamiids</taxon>
        <taxon>Lamiales</taxon>
        <taxon>Orobanchaceae</taxon>
        <taxon>Buchnereae</taxon>
        <taxon>Striga</taxon>
    </lineage>
</organism>
<protein>
    <submittedName>
        <fullName evidence="1">UDP-glucosyl transferase 85A2</fullName>
    </submittedName>
</protein>
<evidence type="ECO:0000313" key="2">
    <source>
        <dbReference type="Proteomes" id="UP000325081"/>
    </source>
</evidence>
<dbReference type="EMBL" id="BKCP01007293">
    <property type="protein sequence ID" value="GER45715.1"/>
    <property type="molecule type" value="Genomic_DNA"/>
</dbReference>
<keyword evidence="2" id="KW-1185">Reference proteome</keyword>